<protein>
    <submittedName>
        <fullName evidence="1">Uncharacterized protein</fullName>
    </submittedName>
</protein>
<evidence type="ECO:0000313" key="1">
    <source>
        <dbReference type="EMBL" id="MFH6983716.1"/>
    </source>
</evidence>
<evidence type="ECO:0000313" key="2">
    <source>
        <dbReference type="Proteomes" id="UP001610063"/>
    </source>
</evidence>
<comment type="caution">
    <text evidence="1">The sequence shown here is derived from an EMBL/GenBank/DDBJ whole genome shotgun (WGS) entry which is preliminary data.</text>
</comment>
<name>A0ABW7N7X3_9BACT</name>
<dbReference type="EMBL" id="JBIPKE010000015">
    <property type="protein sequence ID" value="MFH6983716.1"/>
    <property type="molecule type" value="Genomic_DNA"/>
</dbReference>
<gene>
    <name evidence="1" type="ORF">ACHKAR_09710</name>
</gene>
<keyword evidence="2" id="KW-1185">Reference proteome</keyword>
<organism evidence="1 2">
    <name type="scientific">Marinoscillum luteum</name>
    <dbReference type="NCBI Taxonomy" id="861051"/>
    <lineage>
        <taxon>Bacteria</taxon>
        <taxon>Pseudomonadati</taxon>
        <taxon>Bacteroidota</taxon>
        <taxon>Cytophagia</taxon>
        <taxon>Cytophagales</taxon>
        <taxon>Reichenbachiellaceae</taxon>
        <taxon>Marinoscillum</taxon>
    </lineage>
</organism>
<accession>A0ABW7N7X3</accession>
<dbReference type="Proteomes" id="UP001610063">
    <property type="component" value="Unassembled WGS sequence"/>
</dbReference>
<sequence length="68" mass="8019">MKGLSYSSLRAGKRYWLVNYGDKYEFEILEVLSPQDFKLKDVNTLELYLMSEITRYGKGDDFEIRDLG</sequence>
<proteinExistence type="predicted"/>
<dbReference type="RefSeq" id="WP_395417255.1">
    <property type="nucleotide sequence ID" value="NZ_JBIPKE010000015.1"/>
</dbReference>
<reference evidence="1 2" key="1">
    <citation type="journal article" date="2013" name="Int. J. Syst. Evol. Microbiol.">
        <title>Marinoscillum luteum sp. nov., isolated from marine sediment.</title>
        <authorList>
            <person name="Cha I.T."/>
            <person name="Park S.J."/>
            <person name="Kim S.J."/>
            <person name="Kim J.G."/>
            <person name="Jung M.Y."/>
            <person name="Shin K.S."/>
            <person name="Kwon K.K."/>
            <person name="Yang S.H."/>
            <person name="Seo Y.S."/>
            <person name="Rhee S.K."/>
        </authorList>
    </citation>
    <scope>NUCLEOTIDE SEQUENCE [LARGE SCALE GENOMIC DNA]</scope>
    <source>
        <strain evidence="1 2">KCTC 23939</strain>
    </source>
</reference>